<accession>X1SJT1</accession>
<reference evidence="1" key="1">
    <citation type="journal article" date="2014" name="Front. Microbiol.">
        <title>High frequency of phylogenetically diverse reductive dehalogenase-homologous genes in deep subseafloor sedimentary metagenomes.</title>
        <authorList>
            <person name="Kawai M."/>
            <person name="Futagami T."/>
            <person name="Toyoda A."/>
            <person name="Takaki Y."/>
            <person name="Nishi S."/>
            <person name="Hori S."/>
            <person name="Arai W."/>
            <person name="Tsubouchi T."/>
            <person name="Morono Y."/>
            <person name="Uchiyama I."/>
            <person name="Ito T."/>
            <person name="Fujiyama A."/>
            <person name="Inagaki F."/>
            <person name="Takami H."/>
        </authorList>
    </citation>
    <scope>NUCLEOTIDE SEQUENCE</scope>
    <source>
        <strain evidence="1">Expedition CK06-06</strain>
    </source>
</reference>
<gene>
    <name evidence="1" type="ORF">S12H4_30852</name>
</gene>
<name>X1SJT1_9ZZZZ</name>
<proteinExistence type="predicted"/>
<sequence length="74" mass="8380">MTQDGNGEKGEMQLSLTRERAKEQTIENLITAGVLLRGEAARYEKVLDTYDNIQLTKMMIVSHQLREQAGEIIT</sequence>
<organism evidence="1">
    <name type="scientific">marine sediment metagenome</name>
    <dbReference type="NCBI Taxonomy" id="412755"/>
    <lineage>
        <taxon>unclassified sequences</taxon>
        <taxon>metagenomes</taxon>
        <taxon>ecological metagenomes</taxon>
    </lineage>
</organism>
<dbReference type="AlphaFoldDB" id="X1SJT1"/>
<protein>
    <submittedName>
        <fullName evidence="1">Uncharacterized protein</fullName>
    </submittedName>
</protein>
<comment type="caution">
    <text evidence="1">The sequence shown here is derived from an EMBL/GenBank/DDBJ whole genome shotgun (WGS) entry which is preliminary data.</text>
</comment>
<dbReference type="EMBL" id="BARW01017947">
    <property type="protein sequence ID" value="GAI93218.1"/>
    <property type="molecule type" value="Genomic_DNA"/>
</dbReference>
<evidence type="ECO:0000313" key="1">
    <source>
        <dbReference type="EMBL" id="GAI93218.1"/>
    </source>
</evidence>